<accession>A0ABS7Y2V9</accession>
<dbReference type="Pfam" id="PF19578">
    <property type="entry name" value="DUF6090"/>
    <property type="match status" value="1"/>
</dbReference>
<name>A0ABS7Y2V9_9FLAO</name>
<reference evidence="3" key="1">
    <citation type="submission" date="2023-07" db="EMBL/GenBank/DDBJ databases">
        <authorList>
            <person name="Yue Y."/>
        </authorList>
    </citation>
    <scope>NUCLEOTIDE SEQUENCE [LARGE SCALE GENOMIC DNA]</scope>
    <source>
        <strain evidence="3">2Y89</strain>
    </source>
</reference>
<evidence type="ECO:0000313" key="2">
    <source>
        <dbReference type="EMBL" id="MCA0154264.1"/>
    </source>
</evidence>
<evidence type="ECO:0000256" key="1">
    <source>
        <dbReference type="SAM" id="Phobius"/>
    </source>
</evidence>
<feature type="transmembrane region" description="Helical" evidence="1">
    <location>
        <begin position="21"/>
        <end position="42"/>
    </location>
</feature>
<keyword evidence="1" id="KW-1133">Transmembrane helix</keyword>
<evidence type="ECO:0000313" key="3">
    <source>
        <dbReference type="Proteomes" id="UP001198402"/>
    </source>
</evidence>
<keyword evidence="3" id="KW-1185">Reference proteome</keyword>
<protein>
    <submittedName>
        <fullName evidence="2">Uncharacterized protein</fullName>
    </submittedName>
</protein>
<sequence>MIKFFRKIRQNLLSENKFSKYLIYAIGEIVLVVIGILIALQINNWNEERKIENMGKEYIGEIYTDLKNEVSNIEEILIGLRTQANGTENVLSFFESKDKVIKDTVQFTENHWAPARLFIVQRDINTFDKLRSNGQPGLLKNDSLSNLLDRFYKNFDIRISNFKEYPLQIRMDLRKISFPIGNMEDFKYEIKNNKLSTAFITEYLNNEEVYEHLLSILKTCRYNIKFFGELSTEAQQLINYIEENYPKIKIKK</sequence>
<organism evidence="2 3">
    <name type="scientific">Winogradskyella vincentii</name>
    <dbReference type="NCBI Taxonomy" id="2877122"/>
    <lineage>
        <taxon>Bacteria</taxon>
        <taxon>Pseudomonadati</taxon>
        <taxon>Bacteroidota</taxon>
        <taxon>Flavobacteriia</taxon>
        <taxon>Flavobacteriales</taxon>
        <taxon>Flavobacteriaceae</taxon>
        <taxon>Winogradskyella</taxon>
    </lineage>
</organism>
<comment type="caution">
    <text evidence="2">The sequence shown here is derived from an EMBL/GenBank/DDBJ whole genome shotgun (WGS) entry which is preliminary data.</text>
</comment>
<dbReference type="RefSeq" id="WP_224479212.1">
    <property type="nucleotide sequence ID" value="NZ_JAIUJS010000009.1"/>
</dbReference>
<dbReference type="Proteomes" id="UP001198402">
    <property type="component" value="Unassembled WGS sequence"/>
</dbReference>
<gene>
    <name evidence="2" type="ORF">LBV24_13630</name>
</gene>
<keyword evidence="1" id="KW-0812">Transmembrane</keyword>
<proteinExistence type="predicted"/>
<dbReference type="EMBL" id="JAIUJS010000009">
    <property type="protein sequence ID" value="MCA0154264.1"/>
    <property type="molecule type" value="Genomic_DNA"/>
</dbReference>
<keyword evidence="1" id="KW-0472">Membrane</keyword>
<dbReference type="InterPro" id="IPR045749">
    <property type="entry name" value="DUF6090"/>
</dbReference>